<feature type="compositionally biased region" description="Basic and acidic residues" evidence="1">
    <location>
        <begin position="96"/>
        <end position="110"/>
    </location>
</feature>
<evidence type="ECO:0000313" key="3">
    <source>
        <dbReference type="EMBL" id="EKF32217.1"/>
    </source>
</evidence>
<keyword evidence="4" id="KW-1185">Reference proteome</keyword>
<dbReference type="AlphaFoldDB" id="K2NTE7"/>
<feature type="chain" id="PRO_5003862390" evidence="2">
    <location>
        <begin position="29"/>
        <end position="286"/>
    </location>
</feature>
<feature type="compositionally biased region" description="Basic and acidic residues" evidence="1">
    <location>
        <begin position="50"/>
        <end position="87"/>
    </location>
</feature>
<accession>K2NTE7</accession>
<organism evidence="3 4">
    <name type="scientific">Trypanosoma cruzi marinkellei</name>
    <dbReference type="NCBI Taxonomy" id="85056"/>
    <lineage>
        <taxon>Eukaryota</taxon>
        <taxon>Discoba</taxon>
        <taxon>Euglenozoa</taxon>
        <taxon>Kinetoplastea</taxon>
        <taxon>Metakinetoplastina</taxon>
        <taxon>Trypanosomatida</taxon>
        <taxon>Trypanosomatidae</taxon>
        <taxon>Trypanosoma</taxon>
        <taxon>Schizotrypanum</taxon>
    </lineage>
</organism>
<dbReference type="EMBL" id="AHKC01010127">
    <property type="protein sequence ID" value="EKF32217.1"/>
    <property type="molecule type" value="Genomic_DNA"/>
</dbReference>
<sequence length="286" mass="31148">MAMRMTGRVLLVCALCVLWCGVAVVVLADEPGGDVVPGVVTLGSLPKKITDDGQLENKDAKGKEGERNDKINGEQLLKKENHDELLPKQDTQTLEGEEKAAREPAGRSSEEGEINGDLDVEEEITVVEDKATNEDEGNRGQEESEFALEKGALSVNLTDNQQKTSGTLAGNLQGKNQKKGEKEEEGNGKQKEREQHDQHQEENERKLQEQENMQQQEQKQKPRQDQEGEHTAENQKDSTKEKKTVGTADTANTHNSDSSTGVSHTTSPLLLFLVVACAAAAAVLAA</sequence>
<proteinExistence type="predicted"/>
<feature type="signal peptide" evidence="2">
    <location>
        <begin position="1"/>
        <end position="28"/>
    </location>
</feature>
<reference evidence="3 4" key="1">
    <citation type="journal article" date="2012" name="BMC Genomics">
        <title>Comparative genomic analysis of human infective Trypanosoma cruzi lineages with the bat-restricted subspecies T. cruzi marinkellei.</title>
        <authorList>
            <person name="Franzen O."/>
            <person name="Talavera-Lopez C."/>
            <person name="Ochaya S."/>
            <person name="Butler C.E."/>
            <person name="Messenger L.A."/>
            <person name="Lewis M.D."/>
            <person name="Llewellyn M.S."/>
            <person name="Marinkelle C.J."/>
            <person name="Tyler K.M."/>
            <person name="Miles M.A."/>
            <person name="Andersson B."/>
        </authorList>
    </citation>
    <scope>NUCLEOTIDE SEQUENCE [LARGE SCALE GENOMIC DNA]</scope>
    <source>
        <strain evidence="3 4">B7</strain>
    </source>
</reference>
<evidence type="ECO:0000256" key="2">
    <source>
        <dbReference type="SAM" id="SignalP"/>
    </source>
</evidence>
<feature type="compositionally biased region" description="Basic and acidic residues" evidence="1">
    <location>
        <begin position="218"/>
        <end position="244"/>
    </location>
</feature>
<evidence type="ECO:0000313" key="4">
    <source>
        <dbReference type="Proteomes" id="UP000007350"/>
    </source>
</evidence>
<feature type="compositionally biased region" description="Acidic residues" evidence="1">
    <location>
        <begin position="111"/>
        <end position="126"/>
    </location>
</feature>
<dbReference type="Proteomes" id="UP000007350">
    <property type="component" value="Unassembled WGS sequence"/>
</dbReference>
<keyword evidence="2" id="KW-0732">Signal</keyword>
<feature type="compositionally biased region" description="Basic and acidic residues" evidence="1">
    <location>
        <begin position="178"/>
        <end position="209"/>
    </location>
</feature>
<protein>
    <submittedName>
        <fullName evidence="3">Mucin-associated surface protein (MASP), putative</fullName>
    </submittedName>
</protein>
<feature type="compositionally biased region" description="Basic and acidic residues" evidence="1">
    <location>
        <begin position="127"/>
        <end position="142"/>
    </location>
</feature>
<feature type="region of interest" description="Disordered" evidence="1">
    <location>
        <begin position="50"/>
        <end position="264"/>
    </location>
</feature>
<feature type="compositionally biased region" description="Polar residues" evidence="1">
    <location>
        <begin position="247"/>
        <end position="264"/>
    </location>
</feature>
<evidence type="ECO:0000256" key="1">
    <source>
        <dbReference type="SAM" id="MobiDB-lite"/>
    </source>
</evidence>
<gene>
    <name evidence="3" type="ORF">MOQ_003935</name>
</gene>
<feature type="compositionally biased region" description="Polar residues" evidence="1">
    <location>
        <begin position="155"/>
        <end position="170"/>
    </location>
</feature>
<comment type="caution">
    <text evidence="3">The sequence shown here is derived from an EMBL/GenBank/DDBJ whole genome shotgun (WGS) entry which is preliminary data.</text>
</comment>
<dbReference type="OrthoDB" id="10653206at2759"/>
<name>K2NTE7_TRYCR</name>